<feature type="coiled-coil region" evidence="1">
    <location>
        <begin position="62"/>
        <end position="113"/>
    </location>
</feature>
<organism evidence="3 4">
    <name type="scientific">Albugo candida</name>
    <dbReference type="NCBI Taxonomy" id="65357"/>
    <lineage>
        <taxon>Eukaryota</taxon>
        <taxon>Sar</taxon>
        <taxon>Stramenopiles</taxon>
        <taxon>Oomycota</taxon>
        <taxon>Peronosporomycetes</taxon>
        <taxon>Albuginales</taxon>
        <taxon>Albuginaceae</taxon>
        <taxon>Albugo</taxon>
    </lineage>
</organism>
<dbReference type="AlphaFoldDB" id="A0A024GAQ0"/>
<dbReference type="OrthoDB" id="165682at2759"/>
<keyword evidence="1" id="KW-0175">Coiled coil</keyword>
<proteinExistence type="predicted"/>
<dbReference type="EMBL" id="CAIX01000056">
    <property type="protein sequence ID" value="CCI43843.1"/>
    <property type="molecule type" value="Genomic_DNA"/>
</dbReference>
<comment type="caution">
    <text evidence="3">The sequence shown here is derived from an EMBL/GenBank/DDBJ whole genome shotgun (WGS) entry which is preliminary data.</text>
</comment>
<evidence type="ECO:0000313" key="4">
    <source>
        <dbReference type="Proteomes" id="UP000053237"/>
    </source>
</evidence>
<feature type="compositionally biased region" description="Polar residues" evidence="2">
    <location>
        <begin position="8"/>
        <end position="20"/>
    </location>
</feature>
<protein>
    <submittedName>
        <fullName evidence="3">Uncharacterized protein</fullName>
    </submittedName>
</protein>
<name>A0A024GAQ0_9STRA</name>
<dbReference type="InParanoid" id="A0A024GAQ0"/>
<evidence type="ECO:0000256" key="1">
    <source>
        <dbReference type="SAM" id="Coils"/>
    </source>
</evidence>
<gene>
    <name evidence="3" type="ORF">BN9_046270</name>
</gene>
<evidence type="ECO:0000256" key="2">
    <source>
        <dbReference type="SAM" id="MobiDB-lite"/>
    </source>
</evidence>
<accession>A0A024GAQ0</accession>
<reference evidence="3 4" key="1">
    <citation type="submission" date="2012-05" db="EMBL/GenBank/DDBJ databases">
        <title>Recombination and specialization in a pathogen metapopulation.</title>
        <authorList>
            <person name="Gardiner A."/>
            <person name="Kemen E."/>
            <person name="Schultz-Larsen T."/>
            <person name="MacLean D."/>
            <person name="Van Oosterhout C."/>
            <person name="Jones J.D.G."/>
        </authorList>
    </citation>
    <scope>NUCLEOTIDE SEQUENCE [LARGE SCALE GENOMIC DNA]</scope>
    <source>
        <strain evidence="3 4">Ac Nc2</strain>
    </source>
</reference>
<feature type="region of interest" description="Disordered" evidence="2">
    <location>
        <begin position="1"/>
        <end position="20"/>
    </location>
</feature>
<dbReference type="Proteomes" id="UP000053237">
    <property type="component" value="Unassembled WGS sequence"/>
</dbReference>
<evidence type="ECO:0000313" key="3">
    <source>
        <dbReference type="EMBL" id="CCI43843.1"/>
    </source>
</evidence>
<sequence>MPLHLRNSRSVTRYPSTTTATPSLQDVYSLRVCENKRSKSLGQMGRASTTSLGEHVVNSHVGSQFLQRYEEMNQEIERLHRQSQCTGLDKQELEKLESELQKTKKDSKLMLQSQKALLEKIVRQDNKQNYRRFFWGNHEKRVRKLKKELNSKLGASLSVDAELHRLERQSVALRDLCLPSMDSMDRREQIGADQMDPSMRLENLKREKQSLLCSFLHTVPSSDAQEIQAQISMHVSEMRACECIRNQVEKCGALYREALQKLCAALSDLTSPEYTSTLKEFVSNCYPLAIEAGRAIEAASLVIQPDSCRRYTKYAPELMHVRAPKFPQAISDFARRATRPNSDIASGAKLEELGKLRMAEKVLILMQRFVLDRLEIIERWSLQISKDWNRAESSYRKLETQLQQEIGTGMC</sequence>
<keyword evidence="4" id="KW-1185">Reference proteome</keyword>